<evidence type="ECO:0000313" key="2">
    <source>
        <dbReference type="Proteomes" id="UP001175228"/>
    </source>
</evidence>
<proteinExistence type="predicted"/>
<accession>A0AA39UQC0</accession>
<evidence type="ECO:0000313" key="1">
    <source>
        <dbReference type="EMBL" id="KAK0498073.1"/>
    </source>
</evidence>
<comment type="caution">
    <text evidence="1">The sequence shown here is derived from an EMBL/GenBank/DDBJ whole genome shotgun (WGS) entry which is preliminary data.</text>
</comment>
<organism evidence="1 2">
    <name type="scientific">Armillaria luteobubalina</name>
    <dbReference type="NCBI Taxonomy" id="153913"/>
    <lineage>
        <taxon>Eukaryota</taxon>
        <taxon>Fungi</taxon>
        <taxon>Dikarya</taxon>
        <taxon>Basidiomycota</taxon>
        <taxon>Agaricomycotina</taxon>
        <taxon>Agaricomycetes</taxon>
        <taxon>Agaricomycetidae</taxon>
        <taxon>Agaricales</taxon>
        <taxon>Marasmiineae</taxon>
        <taxon>Physalacriaceae</taxon>
        <taxon>Armillaria</taxon>
    </lineage>
</organism>
<keyword evidence="2" id="KW-1185">Reference proteome</keyword>
<sequence length="153" mass="17239">MDFNRPTHHQLGTYFFQHTSFTNETLASFVSEIFEEFCSQINDLGVHVYQQSLEYLHKPDNLFNSCIALIQWDDTQTLRRLALLHPEHSSWSSCIQQLEDSDIDRAQVAKFKAFIQAGHAGAFGEYIVSASSSSASSQEESNGPLQHLVNSAV</sequence>
<reference evidence="1" key="1">
    <citation type="submission" date="2023-06" db="EMBL/GenBank/DDBJ databases">
        <authorList>
            <consortium name="Lawrence Berkeley National Laboratory"/>
            <person name="Ahrendt S."/>
            <person name="Sahu N."/>
            <person name="Indic B."/>
            <person name="Wong-Bajracharya J."/>
            <person name="Merenyi Z."/>
            <person name="Ke H.-M."/>
            <person name="Monk M."/>
            <person name="Kocsube S."/>
            <person name="Drula E."/>
            <person name="Lipzen A."/>
            <person name="Balint B."/>
            <person name="Henrissat B."/>
            <person name="Andreopoulos B."/>
            <person name="Martin F.M."/>
            <person name="Harder C.B."/>
            <person name="Rigling D."/>
            <person name="Ford K.L."/>
            <person name="Foster G.D."/>
            <person name="Pangilinan J."/>
            <person name="Papanicolaou A."/>
            <person name="Barry K."/>
            <person name="LaButti K."/>
            <person name="Viragh M."/>
            <person name="Koriabine M."/>
            <person name="Yan M."/>
            <person name="Riley R."/>
            <person name="Champramary S."/>
            <person name="Plett K.L."/>
            <person name="Tsai I.J."/>
            <person name="Slot J."/>
            <person name="Sipos G."/>
            <person name="Plett J."/>
            <person name="Nagy L.G."/>
            <person name="Grigoriev I.V."/>
        </authorList>
    </citation>
    <scope>NUCLEOTIDE SEQUENCE</scope>
    <source>
        <strain evidence="1">HWK02</strain>
    </source>
</reference>
<protein>
    <submittedName>
        <fullName evidence="1">Uncharacterized protein</fullName>
    </submittedName>
</protein>
<dbReference type="AlphaFoldDB" id="A0AA39UQC0"/>
<dbReference type="EMBL" id="JAUEPU010000011">
    <property type="protein sequence ID" value="KAK0498073.1"/>
    <property type="molecule type" value="Genomic_DNA"/>
</dbReference>
<dbReference type="Proteomes" id="UP001175228">
    <property type="component" value="Unassembled WGS sequence"/>
</dbReference>
<gene>
    <name evidence="1" type="ORF">EDD18DRAFT_1156164</name>
</gene>
<name>A0AA39UQC0_9AGAR</name>